<sequence length="592" mass="64517">MAASAPPVRAILLPPAPKVVFPDGYTMIRELGSGAYATVYEACRASDGTIVAIKVVDMTNMDAREQQSLKREMSIQASLDHCNIVKLLKVVPDSQRNLMFVVLELCPGGDLGELIERQFTNNRYIPEDTIWSYLQQLASALEHLHEPDSRSASASTVILHRDIKPANILLSEDLLEVKLADFGLARETEVEEWATTFCGTMDYMSPEMCTKAISTNEASDIWSLGCVIYELCALQPLFVDDDDEKLMQLIRAGASLSLPSAYSKELREAIASMLAVNPLQRPSAAFLLEVIESRASVPSASLAETLEENQVQRCRISELEALVAFLQQNAAAQEQVAAEQRREDEAERGFYDREISRLKKKADAEKDTRQNCQAALASAKARIQQMEQQTVEQEADFASRVATVASREAAVQLREKSLIANLACLETRERSHQTTIQIKSEEPISLPPRSNIRRGDILVTIPVAGYSRSPSSSSCSSSGHSSDSSSSSGSVSDKSSGPASSKSRVVRPSTVHTSRIPKPVGRECMGAAKPMIARRRNVDVASIAKAGIAAAAASGKRKLEAFNDSGLSTASLVGVHKRSRGHLDLVGLRQRM</sequence>
<gene>
    <name evidence="1" type="ORF">QFC21_006828</name>
</gene>
<dbReference type="Proteomes" id="UP001227268">
    <property type="component" value="Unassembled WGS sequence"/>
</dbReference>
<evidence type="ECO:0000313" key="1">
    <source>
        <dbReference type="EMBL" id="KAJ9092446.1"/>
    </source>
</evidence>
<accession>A0ACC2V0T1</accession>
<protein>
    <submittedName>
        <fullName evidence="1">Uncharacterized protein</fullName>
    </submittedName>
</protein>
<evidence type="ECO:0000313" key="2">
    <source>
        <dbReference type="Proteomes" id="UP001227268"/>
    </source>
</evidence>
<keyword evidence="2" id="KW-1185">Reference proteome</keyword>
<comment type="caution">
    <text evidence="1">The sequence shown here is derived from an EMBL/GenBank/DDBJ whole genome shotgun (WGS) entry which is preliminary data.</text>
</comment>
<organism evidence="1 2">
    <name type="scientific">Naganishia friedmannii</name>
    <dbReference type="NCBI Taxonomy" id="89922"/>
    <lineage>
        <taxon>Eukaryota</taxon>
        <taxon>Fungi</taxon>
        <taxon>Dikarya</taxon>
        <taxon>Basidiomycota</taxon>
        <taxon>Agaricomycotina</taxon>
        <taxon>Tremellomycetes</taxon>
        <taxon>Filobasidiales</taxon>
        <taxon>Filobasidiaceae</taxon>
        <taxon>Naganishia</taxon>
    </lineage>
</organism>
<proteinExistence type="predicted"/>
<name>A0ACC2V0T1_9TREE</name>
<dbReference type="EMBL" id="JASBWT010000038">
    <property type="protein sequence ID" value="KAJ9092446.1"/>
    <property type="molecule type" value="Genomic_DNA"/>
</dbReference>
<reference evidence="1" key="1">
    <citation type="submission" date="2023-04" db="EMBL/GenBank/DDBJ databases">
        <title>Draft Genome sequencing of Naganishia species isolated from polar environments using Oxford Nanopore Technology.</title>
        <authorList>
            <person name="Leo P."/>
            <person name="Venkateswaran K."/>
        </authorList>
    </citation>
    <scope>NUCLEOTIDE SEQUENCE</scope>
    <source>
        <strain evidence="1">MNA-CCFEE 5423</strain>
    </source>
</reference>